<name>A0A176WNB4_MARPO</name>
<evidence type="ECO:0000313" key="3">
    <source>
        <dbReference type="Proteomes" id="UP000077202"/>
    </source>
</evidence>
<proteinExistence type="predicted"/>
<accession>A0A176WNB4</accession>
<feature type="region of interest" description="Disordered" evidence="1">
    <location>
        <begin position="64"/>
        <end position="137"/>
    </location>
</feature>
<organism evidence="2 3">
    <name type="scientific">Marchantia polymorpha subsp. ruderalis</name>
    <dbReference type="NCBI Taxonomy" id="1480154"/>
    <lineage>
        <taxon>Eukaryota</taxon>
        <taxon>Viridiplantae</taxon>
        <taxon>Streptophyta</taxon>
        <taxon>Embryophyta</taxon>
        <taxon>Marchantiophyta</taxon>
        <taxon>Marchantiopsida</taxon>
        <taxon>Marchantiidae</taxon>
        <taxon>Marchantiales</taxon>
        <taxon>Marchantiaceae</taxon>
        <taxon>Marchantia</taxon>
    </lineage>
</organism>
<keyword evidence="3" id="KW-1185">Reference proteome</keyword>
<reference evidence="2" key="1">
    <citation type="submission" date="2016-03" db="EMBL/GenBank/DDBJ databases">
        <title>Mechanisms controlling the formation of the plant cell surface in tip-growing cells are functionally conserved among land plants.</title>
        <authorList>
            <person name="Honkanen S."/>
            <person name="Jones V.A."/>
            <person name="Morieri G."/>
            <person name="Champion C."/>
            <person name="Hetherington A.J."/>
            <person name="Kelly S."/>
            <person name="Saint-Marcoux D."/>
            <person name="Proust H."/>
            <person name="Prescott H."/>
            <person name="Dolan L."/>
        </authorList>
    </citation>
    <scope>NUCLEOTIDE SEQUENCE [LARGE SCALE GENOMIC DNA]</scope>
    <source>
        <tissue evidence="2">Whole gametophyte</tissue>
    </source>
</reference>
<dbReference type="Proteomes" id="UP000077202">
    <property type="component" value="Unassembled WGS sequence"/>
</dbReference>
<gene>
    <name evidence="2" type="ORF">AXG93_167s1280</name>
</gene>
<feature type="compositionally biased region" description="Basic and acidic residues" evidence="1">
    <location>
        <begin position="116"/>
        <end position="131"/>
    </location>
</feature>
<comment type="caution">
    <text evidence="2">The sequence shown here is derived from an EMBL/GenBank/DDBJ whole genome shotgun (WGS) entry which is preliminary data.</text>
</comment>
<dbReference type="AlphaFoldDB" id="A0A176WNB4"/>
<feature type="compositionally biased region" description="Low complexity" evidence="1">
    <location>
        <begin position="89"/>
        <end position="104"/>
    </location>
</feature>
<protein>
    <submittedName>
        <fullName evidence="2">Uncharacterized protein</fullName>
    </submittedName>
</protein>
<feature type="region of interest" description="Disordered" evidence="1">
    <location>
        <begin position="159"/>
        <end position="210"/>
    </location>
</feature>
<evidence type="ECO:0000256" key="1">
    <source>
        <dbReference type="SAM" id="MobiDB-lite"/>
    </source>
</evidence>
<sequence length="210" mass="22873">MHYTTGDWKFPMTLDSVDFADRTRKGIFARGFFVVGLRGIVPPFFYPLDTPKCKWIQKELSSVTEEVPKSSEGSSKSSVRQNRQREAGAEASARRFFGAFGGRRNSPTGLPVGAFEPREREDCGDASRRSTEQLPGISGALWTRSNWRTKLELQLESGPEASAGAGDGDGGSGSDMTSITLRSVVHGGGPEQCETRLREGTLNSRPRALA</sequence>
<evidence type="ECO:0000313" key="2">
    <source>
        <dbReference type="EMBL" id="OAE34617.1"/>
    </source>
</evidence>
<dbReference type="EMBL" id="LVLJ01000377">
    <property type="protein sequence ID" value="OAE34617.1"/>
    <property type="molecule type" value="Genomic_DNA"/>
</dbReference>